<accession>A0A8X6WTP7</accession>
<proteinExistence type="predicted"/>
<sequence length="109" mass="12377">MTKTKERMKHDDNLLILTSAKNMTTEQKMKRIDKNLEILTCARNIMNTEEGIAHLDELLQSCTSSLKVSKLGLSLSSVENFPSNKNIISQLQQQEESRPSKKQKLSDVT</sequence>
<gene>
    <name evidence="2" type="ORF">TNIN_453781</name>
</gene>
<reference evidence="2" key="1">
    <citation type="submission" date="2020-08" db="EMBL/GenBank/DDBJ databases">
        <title>Multicomponent nature underlies the extraordinary mechanical properties of spider dragline silk.</title>
        <authorList>
            <person name="Kono N."/>
            <person name="Nakamura H."/>
            <person name="Mori M."/>
            <person name="Yoshida Y."/>
            <person name="Ohtoshi R."/>
            <person name="Malay A.D."/>
            <person name="Moran D.A.P."/>
            <person name="Tomita M."/>
            <person name="Numata K."/>
            <person name="Arakawa K."/>
        </authorList>
    </citation>
    <scope>NUCLEOTIDE SEQUENCE</scope>
</reference>
<name>A0A8X6WTP7_9ARAC</name>
<dbReference type="AlphaFoldDB" id="A0A8X6WTP7"/>
<comment type="caution">
    <text evidence="2">The sequence shown here is derived from an EMBL/GenBank/DDBJ whole genome shotgun (WGS) entry which is preliminary data.</text>
</comment>
<evidence type="ECO:0000313" key="2">
    <source>
        <dbReference type="EMBL" id="GFY40214.1"/>
    </source>
</evidence>
<organism evidence="2 3">
    <name type="scientific">Trichonephila inaurata madagascariensis</name>
    <dbReference type="NCBI Taxonomy" id="2747483"/>
    <lineage>
        <taxon>Eukaryota</taxon>
        <taxon>Metazoa</taxon>
        <taxon>Ecdysozoa</taxon>
        <taxon>Arthropoda</taxon>
        <taxon>Chelicerata</taxon>
        <taxon>Arachnida</taxon>
        <taxon>Araneae</taxon>
        <taxon>Araneomorphae</taxon>
        <taxon>Entelegynae</taxon>
        <taxon>Araneoidea</taxon>
        <taxon>Nephilidae</taxon>
        <taxon>Trichonephila</taxon>
        <taxon>Trichonephila inaurata</taxon>
    </lineage>
</organism>
<keyword evidence="3" id="KW-1185">Reference proteome</keyword>
<protein>
    <submittedName>
        <fullName evidence="2">Uncharacterized protein</fullName>
    </submittedName>
</protein>
<feature type="region of interest" description="Disordered" evidence="1">
    <location>
        <begin position="89"/>
        <end position="109"/>
    </location>
</feature>
<dbReference type="EMBL" id="BMAV01001759">
    <property type="protein sequence ID" value="GFY40214.1"/>
    <property type="molecule type" value="Genomic_DNA"/>
</dbReference>
<dbReference type="Proteomes" id="UP000886998">
    <property type="component" value="Unassembled WGS sequence"/>
</dbReference>
<evidence type="ECO:0000256" key="1">
    <source>
        <dbReference type="SAM" id="MobiDB-lite"/>
    </source>
</evidence>
<evidence type="ECO:0000313" key="3">
    <source>
        <dbReference type="Proteomes" id="UP000886998"/>
    </source>
</evidence>
<dbReference type="OrthoDB" id="10624493at2759"/>